<dbReference type="Pfam" id="PF00353">
    <property type="entry name" value="HemolysinCabind"/>
    <property type="match status" value="21"/>
</dbReference>
<protein>
    <submittedName>
        <fullName evidence="6">Hemolysin-type calcium binding protein (Modular protein)</fullName>
    </submittedName>
</protein>
<dbReference type="RefSeq" id="WP_040267306.1">
    <property type="nucleotide sequence ID" value="NZ_CP018858.1"/>
</dbReference>
<proteinExistence type="predicted"/>
<dbReference type="GO" id="GO:0016020">
    <property type="term" value="C:membrane"/>
    <property type="evidence" value="ECO:0007669"/>
    <property type="project" value="InterPro"/>
</dbReference>
<dbReference type="InterPro" id="IPR006644">
    <property type="entry name" value="Cadg"/>
</dbReference>
<feature type="domain" description="Dystroglycan-type cadherin-like" evidence="5">
    <location>
        <begin position="2952"/>
        <end position="3049"/>
    </location>
</feature>
<dbReference type="Pfam" id="PF26363">
    <property type="entry name" value="Phospholipase-like"/>
    <property type="match status" value="1"/>
</dbReference>
<organism evidence="6 7">
    <name type="scientific">Xanthomonas citri pv. citri</name>
    <dbReference type="NCBI Taxonomy" id="611301"/>
    <lineage>
        <taxon>Bacteria</taxon>
        <taxon>Pseudomonadati</taxon>
        <taxon>Pseudomonadota</taxon>
        <taxon>Gammaproteobacteria</taxon>
        <taxon>Lysobacterales</taxon>
        <taxon>Lysobacteraceae</taxon>
        <taxon>Xanthomonas</taxon>
    </lineage>
</organism>
<dbReference type="Gene3D" id="2.60.40.10">
    <property type="entry name" value="Immunoglobulins"/>
    <property type="match status" value="3"/>
</dbReference>
<feature type="region of interest" description="Disordered" evidence="4">
    <location>
        <begin position="1219"/>
        <end position="1246"/>
    </location>
</feature>
<dbReference type="PRINTS" id="PR00313">
    <property type="entry name" value="CABNDNGRPT"/>
</dbReference>
<dbReference type="EMBL" id="CCXZ01000138">
    <property type="protein sequence ID" value="CEG16555.1"/>
    <property type="molecule type" value="Genomic_DNA"/>
</dbReference>
<dbReference type="GO" id="GO:0005576">
    <property type="term" value="C:extracellular region"/>
    <property type="evidence" value="ECO:0007669"/>
    <property type="project" value="UniProtKB-SubCell"/>
</dbReference>
<dbReference type="SMART" id="SM00736">
    <property type="entry name" value="CADG"/>
    <property type="match status" value="3"/>
</dbReference>
<dbReference type="SUPFAM" id="SSF49313">
    <property type="entry name" value="Cadherin-like"/>
    <property type="match status" value="3"/>
</dbReference>
<dbReference type="GO" id="GO:0005509">
    <property type="term" value="F:calcium ion binding"/>
    <property type="evidence" value="ECO:0007669"/>
    <property type="project" value="InterPro"/>
</dbReference>
<dbReference type="Gene3D" id="2.150.10.10">
    <property type="entry name" value="Serralysin-like metalloprotease, C-terminal"/>
    <property type="match status" value="14"/>
</dbReference>
<evidence type="ECO:0000256" key="1">
    <source>
        <dbReference type="ARBA" id="ARBA00004613"/>
    </source>
</evidence>
<dbReference type="Gene3D" id="3.40.50.1820">
    <property type="entry name" value="alpha/beta hydrolase"/>
    <property type="match status" value="1"/>
</dbReference>
<gene>
    <name evidence="6" type="ORF">XAC3562_440017</name>
</gene>
<dbReference type="InterPro" id="IPR011049">
    <property type="entry name" value="Serralysin-like_metalloprot_C"/>
</dbReference>
<dbReference type="SUPFAM" id="SSF51120">
    <property type="entry name" value="beta-Roll"/>
    <property type="match status" value="11"/>
</dbReference>
<evidence type="ECO:0000256" key="3">
    <source>
        <dbReference type="ARBA" id="ARBA00022837"/>
    </source>
</evidence>
<feature type="domain" description="Dystroglycan-type cadherin-like" evidence="5">
    <location>
        <begin position="2846"/>
        <end position="2946"/>
    </location>
</feature>
<dbReference type="InterPro" id="IPR010566">
    <property type="entry name" value="Haemolys_ca-bd"/>
</dbReference>
<feature type="domain" description="Dystroglycan-type cadherin-like" evidence="5">
    <location>
        <begin position="3050"/>
        <end position="3145"/>
    </location>
</feature>
<keyword evidence="3" id="KW-0106">Calcium</keyword>
<evidence type="ECO:0000259" key="5">
    <source>
        <dbReference type="SMART" id="SM00736"/>
    </source>
</evidence>
<reference evidence="6 7" key="1">
    <citation type="submission" date="2014-09" db="EMBL/GenBank/DDBJ databases">
        <authorList>
            <person name="Regsiter A."/>
        </authorList>
    </citation>
    <scope>NUCLEOTIDE SEQUENCE [LARGE SCALE GENOMIC DNA]</scope>
</reference>
<comment type="caution">
    <text evidence="6">The sequence shown here is derived from an EMBL/GenBank/DDBJ whole genome shotgun (WGS) entry which is preliminary data.</text>
</comment>
<evidence type="ECO:0000313" key="6">
    <source>
        <dbReference type="EMBL" id="CEG16555.1"/>
    </source>
</evidence>
<dbReference type="PROSITE" id="PS00330">
    <property type="entry name" value="HEMOLYSIN_CALCIUM"/>
    <property type="match status" value="16"/>
</dbReference>
<evidence type="ECO:0000313" key="7">
    <source>
        <dbReference type="Proteomes" id="UP000052230"/>
    </source>
</evidence>
<feature type="compositionally biased region" description="Gly residues" evidence="4">
    <location>
        <begin position="1224"/>
        <end position="1237"/>
    </location>
</feature>
<dbReference type="InterPro" id="IPR050557">
    <property type="entry name" value="RTX_toxin/Mannuronan_C5-epim"/>
</dbReference>
<keyword evidence="2" id="KW-0964">Secreted</keyword>
<sequence>MNRNVELALLAGASYESSRADINKILVPEGWVSLNIAGWPYGSQRRPETNVPGRVYWQDSTTGFEAAAYVKGSEVVVSFAGTYFEGELKPDMFDNNVPLGGGKLTDQLRQAAEFVVRLKQNPAMAGKSMVLTGHSLGGGLASAIGVMLDVQAVTFDPAPFRAAASMENAQALNAHLERQGLAPDAKLASYTTSGQVPVPVGLALRLLGPAAAGAGTAAGLPSVVMVPVTVAREANVRAIALKGEMLTGEGVDVSVRDAMRIYGSGLDLVENASDASAVALHSQALLTLMLESRDGSADQGFYLAAQRYKPFLGLFSNADLLGIQRTDQPNATLAEHILRHQFGVSQGSPNSAQAVVADKMLDALGKDVGKLGVPNGGFVQHFQEGVLASVLRHYYSATSPDATPDRYEGGALKPLLKSEAGGVSFKVADVEASGGTYRSWGSFVQGILGETQTTIPQLDNRSYAALVRGNVPLSERVAVATSGALNYQSVADDKRDLALGADGADVLNTGAGQDFIFAGRGNDILAGGDGNDTLLGGLGSDTYQFTGGFGRDYVLDQDGLGAIQIDGKTLGDAKSAGKADVWVADLDGQRVGLAVYNDAASTTGKKLVITRAGNVADTITIDNFDLTKAKTDAGYLGIKLESKMRLALSDKAGASPFEDPRFEPQALAGLSTVKDGGGEVMSVHLNRPAQAGDTVTLSLSAMQDQFRFVSAGAVLPVGPAVLNLVEGQTEIVFALMQTGDTATGGAARIEATYKGKSQDDEGTPQQAASNRWDVSLVASAPTQPASNYNLATSAGRDAYDRLTQAQQDVGLRVTGAFQAGGNRHGAAGGAGADMLEGGTAAASSRQWLYGEAGDDVLTVGAPVDLSAAIAAGETQAGSGNGFASLSGGRGDDRLLGGGGDDVLYGGAGDDTLVGGGGADIILADGNGEALVVGNAADAHGTGANDPATGQPRLLMASMALAQIGTTPYDSLGQRIRKTDLRTFGVNPLSEVDASGLLAMRAQDIRPLEGDTTQYVAGSQETFAQLNGSEAFMSNVGKAAGAGADTIYAGAGDDVVNAGAGDDTVFAGTGNDMVAGYDGDDFIDGGAGDDWLDGDYDVVPAAGQQAVETLTIHGAQMVVRNVLEASRHGNDVLDGGAGNDRMRGGGRDDILYGGTGNDEIFGDQDRMNGPETGDDFLDGGEGDDTLVGGGGADVLLGGAGADILEGDDAADQVDAKWHGADRLDGGAGNDSMYGGGGDDVLAGGEGDDWLAGEDEHAVDAVSTLTGNDTLDGGVGNDTLVGGNGNDALMGGEGRDTLYGGAGHDTLIGGAGADLLDGGLGNDTYVIDAADLPEGSSDAAELLRDAGGDDTVMLSGAVSSSRTDKGQDLAMRMGEVSERRGLVLENGFTGAFETLVVNGVQVSTARWIRANVTEDKNLTAEAGGKAYGGRGADRLSLGAGGGMLQGAAGNDIFDIAQARDSGGAVLTFERGDGLDTVTGAVSAQTQAARAANVFEFGEGIAADGVALVRKFDGQGMALYLRYGDGDDMVRLDGLSGSDDRPFDLARFADGSELAWTDLVARGIVLDMRERTDGNAGRGDGTPYRDLITGRDGADRIYAGAGDDVVTAGAGDDQIWGDLGNDTIDAGAGNDTVDSGQGRDTFFYSRGDGVDRYSAGMAAPADGDVIRFKEGLAQSDLMFSRVEDDLLVRVIGTQDRLTVKAAFTSQPLSRIEFGDGRAVAFADLALTPGQAQATAGNDSEIHLLPTGDTVDALAGSDTVYGGVGNDTIDGGEGADMLYGGAGDDALTDARGDNTFDAGDGNDRITGMGTSVDAGAGDDVVEVPGARVKLGTGSDTLVVRRSAGPVGATLLVDGQTQNGSGRTVRFAAGLTPAQVGISSVPGEGGRKDLLVTWAGEGNAGTQELRILGFMDFAEGQRGLRFVFDDAPQTLWSWGDVFNRANSGTPGDDALRGTPGDDELRGLAGNDTIDGLAGNDMLDGGAGADTLRGGDGNDVLIAGEGGAAGSDTLYGDAGDDILVASLTGPSQLSGGAGGDTFRIGPSGGLHTIVRDDAEARDVLEFDAAITPGQVSVAHMDGAAVLSVRDVPTGALKTTVVLSGLFSSGQPGGVAQVRFAGDPATVWTLQDLQRQALVGGAGHDRLTGFDFSDDRLVGGAGDDVLSGRGGNDVLSGGAGFDTLAGGAGDDAYLVGRGDGRDVITEAGGSDTLRFGADIAAADVRLVRTSSAPADATGRAAAYGATDSLVVVVPGAGQVWIPGFFGADGGVEVFEFSDGTRWNAQDIQGRIVDARGAAGAQQGTAADDTFTVDHPGDTVAEGAGQGTDTIRSAVSYVLPTDVENLTLTGTLDIAGVGNGANNVIVGNAGSNVLDGKEGLERLEGGAGDDIYVDMAGDAYAINKDEIVEQANGGNDTLLLDAKSRSLADNVENLVLVDWTNTTRVVPVDSYYGFQSSSLLYDGRSDDTRVRLSGNALDNVIDATNQGRISTMMMRDRSDAFGGLVLDGAGGNDTLIGGVEDDFYLVDSAGDKVVETGVDANGKQVSVNDTIVSSSVSVDLSAVANVEHVELLGDQTLSATGDDQANQIRASRNTARNVLTGRGGDDTYYVGLNDVVVEVAGGGTDRVILDVVAMGQAAWRSNGKVFRLDDYANVENLAANGRLRGSDPAQGVHLIGNAGNNTVSGSFQDDIVEGGDGDDVVEDQYAAIRPAAALWSAGQDRDELKGGAGNDRLVSYAGLDTMDGGAGNDVLVGGDIYLFGRGDGRDVIESWTGRVSGERSQTLRFKSGVTAQDVVLRRDGDSLEVSLRGSQDAVTVKSFYQDAAASGVRRIEFADGTAWERDTLLRRADPNAVNHAPVLAAPLADARASTGAAFSFTVPVEAFKDEDAGDTLTYRATRADGSALPSWLGFDAATRTFSGTPAQGDVGAIDVQVTATDGLGAAVSDTFSLVVDKGNRAPVAEGWIGTQYFTEQTAFRFTVPDGLFSDPDGDALQFSVRYPASADWKLPAWISFDAATRTFTGTPPSSVGGQLFNFEVVATDTSGASMDIGFALIVNQAPEARQTIAAQSFKQGGAWNFKVPTTVFVDDDKDALVYGATLANGAALPAWLTFDAQSQTFKAAANAPLGTYEISVSAKDPWGAQATQKFAVTVQSSTITGTSRNDTLTGTTGNDTIDGLAGADTMTGLAGDDTYIVDNTGDKAVEAANAGTDTVMSSVSFTLGANVENLVLAGSGAINGTGNELNNRLTGNAGANVLTGGAGADYLDGGAGTDTLAGGLGNDTYWLARGYGTDTVQENDTTSGNLDIAKFANDVSSRQLWFRKSGNNLEVSIIGTSDKLVMSNWYAGSQYQVERFQAGDGKALQANQVQSLVQAMASFSPPAAGQTSLPANYQSSLETTLAANWK</sequence>
<dbReference type="InterPro" id="IPR029058">
    <property type="entry name" value="AB_hydrolase_fold"/>
</dbReference>
<dbReference type="PANTHER" id="PTHR38340">
    <property type="entry name" value="S-LAYER PROTEIN"/>
    <property type="match status" value="1"/>
</dbReference>
<name>A0A0U5G9E9_XANCI</name>
<dbReference type="SUPFAM" id="SSF53474">
    <property type="entry name" value="alpha/beta-Hydrolases"/>
    <property type="match status" value="1"/>
</dbReference>
<dbReference type="InterPro" id="IPR018511">
    <property type="entry name" value="Hemolysin-typ_Ca-bd_CS"/>
</dbReference>
<evidence type="ECO:0000256" key="4">
    <source>
        <dbReference type="SAM" id="MobiDB-lite"/>
    </source>
</evidence>
<dbReference type="InterPro" id="IPR001343">
    <property type="entry name" value="Hemolysn_Ca-bd"/>
</dbReference>
<dbReference type="InterPro" id="IPR013783">
    <property type="entry name" value="Ig-like_fold"/>
</dbReference>
<dbReference type="InterPro" id="IPR015919">
    <property type="entry name" value="Cadherin-like_sf"/>
</dbReference>
<comment type="subcellular location">
    <subcellularLocation>
        <location evidence="1">Secreted</location>
    </subcellularLocation>
</comment>
<keyword evidence="7" id="KW-1185">Reference proteome</keyword>
<accession>A0A0U5G9E9</accession>
<evidence type="ECO:0000256" key="2">
    <source>
        <dbReference type="ARBA" id="ARBA00022525"/>
    </source>
</evidence>
<dbReference type="Pfam" id="PF06594">
    <property type="entry name" value="HCBP_related"/>
    <property type="match status" value="2"/>
</dbReference>
<dbReference type="Pfam" id="PF05345">
    <property type="entry name" value="He_PIG"/>
    <property type="match status" value="3"/>
</dbReference>
<dbReference type="Proteomes" id="UP000052230">
    <property type="component" value="Unassembled WGS sequence"/>
</dbReference>
<dbReference type="PANTHER" id="PTHR38340:SF1">
    <property type="entry name" value="S-LAYER PROTEIN"/>
    <property type="match status" value="1"/>
</dbReference>